<evidence type="ECO:0000256" key="6">
    <source>
        <dbReference type="ARBA" id="ARBA00023136"/>
    </source>
</evidence>
<gene>
    <name evidence="12" type="ORF">SAMN04487969_107183</name>
</gene>
<evidence type="ECO:0000256" key="7">
    <source>
        <dbReference type="ARBA" id="ARBA00059688"/>
    </source>
</evidence>
<feature type="domain" description="Mechanosensitive ion channel MscS C-terminal" evidence="10">
    <location>
        <begin position="189"/>
        <end position="269"/>
    </location>
</feature>
<dbReference type="Gene3D" id="3.30.70.100">
    <property type="match status" value="1"/>
</dbReference>
<evidence type="ECO:0000256" key="1">
    <source>
        <dbReference type="ARBA" id="ARBA00004651"/>
    </source>
</evidence>
<evidence type="ECO:0000256" key="3">
    <source>
        <dbReference type="ARBA" id="ARBA00022475"/>
    </source>
</evidence>
<feature type="domain" description="Mechanosensitive ion channel MscS" evidence="9">
    <location>
        <begin position="119"/>
        <end position="182"/>
    </location>
</feature>
<dbReference type="InterPro" id="IPR049142">
    <property type="entry name" value="MS_channel_1st"/>
</dbReference>
<keyword evidence="3" id="KW-1003">Cell membrane</keyword>
<dbReference type="InterPro" id="IPR010920">
    <property type="entry name" value="LSM_dom_sf"/>
</dbReference>
<dbReference type="Gene3D" id="1.10.287.1260">
    <property type="match status" value="1"/>
</dbReference>
<comment type="subcellular location">
    <subcellularLocation>
        <location evidence="1">Cell membrane</location>
        <topology evidence="1">Multi-pass membrane protein</topology>
    </subcellularLocation>
</comment>
<dbReference type="SUPFAM" id="SSF82689">
    <property type="entry name" value="Mechanosensitive channel protein MscS (YggB), C-terminal domain"/>
    <property type="match status" value="1"/>
</dbReference>
<dbReference type="InterPro" id="IPR023408">
    <property type="entry name" value="MscS_beta-dom_sf"/>
</dbReference>
<dbReference type="InterPro" id="IPR011066">
    <property type="entry name" value="MscS_channel_C_sf"/>
</dbReference>
<evidence type="ECO:0000259" key="10">
    <source>
        <dbReference type="Pfam" id="PF21082"/>
    </source>
</evidence>
<dbReference type="InterPro" id="IPR006685">
    <property type="entry name" value="MscS_channel_2nd"/>
</dbReference>
<dbReference type="FunFam" id="1.10.287.1260:FF:000005">
    <property type="entry name" value="Mechanosensitive ion channel family protein"/>
    <property type="match status" value="1"/>
</dbReference>
<comment type="similarity">
    <text evidence="2">Belongs to the MscS (TC 1.A.23) family.</text>
</comment>
<reference evidence="13" key="1">
    <citation type="submission" date="2016-10" db="EMBL/GenBank/DDBJ databases">
        <authorList>
            <person name="Varghese N."/>
            <person name="Submissions S."/>
        </authorList>
    </citation>
    <scope>NUCLEOTIDE SEQUENCE [LARGE SCALE GENOMIC DNA]</scope>
    <source>
        <strain evidence="13">CGMCC 1.10223</strain>
    </source>
</reference>
<dbReference type="Pfam" id="PF00924">
    <property type="entry name" value="MS_channel_2nd"/>
    <property type="match status" value="1"/>
</dbReference>
<name>A0A1I2DR97_9BACL</name>
<dbReference type="AlphaFoldDB" id="A0A1I2DR97"/>
<keyword evidence="5 8" id="KW-1133">Transmembrane helix</keyword>
<sequence>MNTLNMYKNFMEWLTNVETWQRFGESAIRIALIIVITHLIIWIVNKSIDRILSNKQTSRLPVQARRMVTVGRLLKNIVMYACYLIGGMLLMSELGIQLGPLLAGAGIVGLAIGFGAQSLVKDIITGFFIILEDQFAVGDVIQAGQFKGTVEVIGLRTTRLLSWTGEIFIIPNGMINEVTNFSLRNSVAVVDVSIGYEEDVDRATNIIQATVDKLEDENLAKPPEVLGIQLMGASDIKIRIIAECLPNTQHALARKINLQVKKALVENGMDTPYPRMVTYHRDERSGERNGA</sequence>
<comment type="function">
    <text evidence="7">May play a role in resistance to osmotic downshock.</text>
</comment>
<evidence type="ECO:0000313" key="13">
    <source>
        <dbReference type="Proteomes" id="UP000183410"/>
    </source>
</evidence>
<dbReference type="FunFam" id="2.30.30.60:FF:000001">
    <property type="entry name" value="MscS Mechanosensitive ion channel"/>
    <property type="match status" value="1"/>
</dbReference>
<evidence type="ECO:0000313" key="12">
    <source>
        <dbReference type="EMBL" id="SFE83018.1"/>
    </source>
</evidence>
<evidence type="ECO:0000259" key="11">
    <source>
        <dbReference type="Pfam" id="PF21088"/>
    </source>
</evidence>
<feature type="transmembrane region" description="Helical" evidence="8">
    <location>
        <begin position="26"/>
        <end position="45"/>
    </location>
</feature>
<evidence type="ECO:0000256" key="4">
    <source>
        <dbReference type="ARBA" id="ARBA00022692"/>
    </source>
</evidence>
<proteinExistence type="inferred from homology"/>
<evidence type="ECO:0000256" key="5">
    <source>
        <dbReference type="ARBA" id="ARBA00022989"/>
    </source>
</evidence>
<dbReference type="GO" id="GO:0005886">
    <property type="term" value="C:plasma membrane"/>
    <property type="evidence" value="ECO:0007669"/>
    <property type="project" value="UniProtKB-SubCell"/>
</dbReference>
<keyword evidence="4 8" id="KW-0812">Transmembrane</keyword>
<feature type="transmembrane region" description="Helical" evidence="8">
    <location>
        <begin position="98"/>
        <end position="120"/>
    </location>
</feature>
<dbReference type="Pfam" id="PF21088">
    <property type="entry name" value="MS_channel_1st"/>
    <property type="match status" value="1"/>
</dbReference>
<dbReference type="SUPFAM" id="SSF50182">
    <property type="entry name" value="Sm-like ribonucleoproteins"/>
    <property type="match status" value="1"/>
</dbReference>
<dbReference type="PANTHER" id="PTHR30460">
    <property type="entry name" value="MODERATE CONDUCTANCE MECHANOSENSITIVE CHANNEL YBIO"/>
    <property type="match status" value="1"/>
</dbReference>
<dbReference type="InterPro" id="IPR049278">
    <property type="entry name" value="MS_channel_C"/>
</dbReference>
<evidence type="ECO:0000259" key="9">
    <source>
        <dbReference type="Pfam" id="PF00924"/>
    </source>
</evidence>
<dbReference type="EMBL" id="FONN01000007">
    <property type="protein sequence ID" value="SFE83018.1"/>
    <property type="molecule type" value="Genomic_DNA"/>
</dbReference>
<evidence type="ECO:0000256" key="2">
    <source>
        <dbReference type="ARBA" id="ARBA00008017"/>
    </source>
</evidence>
<dbReference type="Gene3D" id="2.30.30.60">
    <property type="match status" value="1"/>
</dbReference>
<protein>
    <submittedName>
        <fullName evidence="12">Small conductance mechanosensitive channel</fullName>
    </submittedName>
</protein>
<keyword evidence="13" id="KW-1185">Reference proteome</keyword>
<feature type="transmembrane region" description="Helical" evidence="8">
    <location>
        <begin position="73"/>
        <end position="92"/>
    </location>
</feature>
<accession>A0A1I2DR97</accession>
<evidence type="ECO:0000256" key="8">
    <source>
        <dbReference type="SAM" id="Phobius"/>
    </source>
</evidence>
<organism evidence="12 13">
    <name type="scientific">Paenibacillus algorifonticola</name>
    <dbReference type="NCBI Taxonomy" id="684063"/>
    <lineage>
        <taxon>Bacteria</taxon>
        <taxon>Bacillati</taxon>
        <taxon>Bacillota</taxon>
        <taxon>Bacilli</taxon>
        <taxon>Bacillales</taxon>
        <taxon>Paenibacillaceae</taxon>
        <taxon>Paenibacillus</taxon>
    </lineage>
</organism>
<dbReference type="InterPro" id="IPR011014">
    <property type="entry name" value="MscS_channel_TM-2"/>
</dbReference>
<dbReference type="PANTHER" id="PTHR30460:SF0">
    <property type="entry name" value="MODERATE CONDUCTANCE MECHANOSENSITIVE CHANNEL YBIO"/>
    <property type="match status" value="1"/>
</dbReference>
<dbReference type="SUPFAM" id="SSF82861">
    <property type="entry name" value="Mechanosensitive channel protein MscS (YggB), transmembrane region"/>
    <property type="match status" value="1"/>
</dbReference>
<dbReference type="Pfam" id="PF21082">
    <property type="entry name" value="MS_channel_3rd"/>
    <property type="match status" value="1"/>
</dbReference>
<dbReference type="InterPro" id="IPR045276">
    <property type="entry name" value="YbiO_bact"/>
</dbReference>
<feature type="domain" description="Mechanosensitive ion channel transmembrane helices 2/3" evidence="11">
    <location>
        <begin position="76"/>
        <end position="117"/>
    </location>
</feature>
<dbReference type="GO" id="GO:0008381">
    <property type="term" value="F:mechanosensitive monoatomic ion channel activity"/>
    <property type="evidence" value="ECO:0007669"/>
    <property type="project" value="InterPro"/>
</dbReference>
<keyword evidence="6 8" id="KW-0472">Membrane</keyword>
<dbReference type="Proteomes" id="UP000183410">
    <property type="component" value="Unassembled WGS sequence"/>
</dbReference>
<dbReference type="RefSeq" id="WP_046234577.1">
    <property type="nucleotide sequence ID" value="NZ_FONN01000007.1"/>
</dbReference>